<evidence type="ECO:0000256" key="1">
    <source>
        <dbReference type="SAM" id="Phobius"/>
    </source>
</evidence>
<gene>
    <name evidence="2" type="ORF">PENTCL1PPCAC_29254</name>
</gene>
<evidence type="ECO:0000313" key="3">
    <source>
        <dbReference type="Proteomes" id="UP001432027"/>
    </source>
</evidence>
<comment type="caution">
    <text evidence="2">The sequence shown here is derived from an EMBL/GenBank/DDBJ whole genome shotgun (WGS) entry which is preliminary data.</text>
</comment>
<proteinExistence type="predicted"/>
<sequence>FSPLFSPSHFFFNIDFQDGMMIRLLLLIPLLANFAHGYTAREVLQLLKDGEGKSLEVKAVNSLLDVVYDAHPSYFESAEELEPLRAETQQRINQGEKDPSRFPIINKFYAKFEEYMASLKGTVTEEESTFLVEIMTSPVFLYCAIIFRFLMIDKGLDTLFSAHYIIYL</sequence>
<name>A0AAV5UMG4_9BILA</name>
<dbReference type="EMBL" id="BTSX01000006">
    <property type="protein sequence ID" value="GMT07080.1"/>
    <property type="molecule type" value="Genomic_DNA"/>
</dbReference>
<dbReference type="AlphaFoldDB" id="A0AAV5UMG4"/>
<feature type="transmembrane region" description="Helical" evidence="1">
    <location>
        <begin position="20"/>
        <end position="38"/>
    </location>
</feature>
<feature type="transmembrane region" description="Helical" evidence="1">
    <location>
        <begin position="130"/>
        <end position="151"/>
    </location>
</feature>
<keyword evidence="1" id="KW-0812">Transmembrane</keyword>
<keyword evidence="1" id="KW-0472">Membrane</keyword>
<organism evidence="2 3">
    <name type="scientific">Pristionchus entomophagus</name>
    <dbReference type="NCBI Taxonomy" id="358040"/>
    <lineage>
        <taxon>Eukaryota</taxon>
        <taxon>Metazoa</taxon>
        <taxon>Ecdysozoa</taxon>
        <taxon>Nematoda</taxon>
        <taxon>Chromadorea</taxon>
        <taxon>Rhabditida</taxon>
        <taxon>Rhabditina</taxon>
        <taxon>Diplogasteromorpha</taxon>
        <taxon>Diplogasteroidea</taxon>
        <taxon>Neodiplogasteridae</taxon>
        <taxon>Pristionchus</taxon>
    </lineage>
</organism>
<reference evidence="2" key="1">
    <citation type="submission" date="2023-10" db="EMBL/GenBank/DDBJ databases">
        <title>Genome assembly of Pristionchus species.</title>
        <authorList>
            <person name="Yoshida K."/>
            <person name="Sommer R.J."/>
        </authorList>
    </citation>
    <scope>NUCLEOTIDE SEQUENCE</scope>
    <source>
        <strain evidence="2">RS0144</strain>
    </source>
</reference>
<accession>A0AAV5UMG4</accession>
<dbReference type="Proteomes" id="UP001432027">
    <property type="component" value="Unassembled WGS sequence"/>
</dbReference>
<protein>
    <submittedName>
        <fullName evidence="2">Uncharacterized protein</fullName>
    </submittedName>
</protein>
<keyword evidence="3" id="KW-1185">Reference proteome</keyword>
<feature type="non-terminal residue" evidence="2">
    <location>
        <position position="1"/>
    </location>
</feature>
<evidence type="ECO:0000313" key="2">
    <source>
        <dbReference type="EMBL" id="GMT07080.1"/>
    </source>
</evidence>
<keyword evidence="1" id="KW-1133">Transmembrane helix</keyword>